<dbReference type="GO" id="GO:0016020">
    <property type="term" value="C:membrane"/>
    <property type="evidence" value="ECO:0007669"/>
    <property type="project" value="TreeGrafter"/>
</dbReference>
<dbReference type="GO" id="GO:0005783">
    <property type="term" value="C:endoplasmic reticulum"/>
    <property type="evidence" value="ECO:0007669"/>
    <property type="project" value="TreeGrafter"/>
</dbReference>
<dbReference type="SUPFAM" id="SSF48403">
    <property type="entry name" value="Ankyrin repeat"/>
    <property type="match status" value="1"/>
</dbReference>
<dbReference type="GO" id="GO:0071944">
    <property type="term" value="C:cell periphery"/>
    <property type="evidence" value="ECO:0007669"/>
    <property type="project" value="TreeGrafter"/>
</dbReference>
<protein>
    <submittedName>
        <fullName evidence="1">Uncharacterized protein</fullName>
    </submittedName>
</protein>
<sequence>MAERPPTPSAIVALEQQRHVKEPSPEPWSFRVWPQLPPELAERIVGCLGRNDIAGTFRHLNKATVEHFSGPQHTLIRLSEPVPPHAFAAHWLTLGATRGLTLERRKDLVRLVAASGVLQTVELALQAAGFVGAVVVAFKAAAGAGQLPMCQWLWDHSSSRTEDPLDARSAEDALDAAAGGGHRHVCEWLLAIKTHQLRTGPVYAALRGGHADLAEWLLQQGPTLPIDDTHVYLCSMVYGCDLPTLQRAWLHFGTSLLGLDTKAAVLSSAAGSPTPDWAAKVEWLEAQGCPRSIEAAREAAGLPDHSKALARLTWLLGRGYPANWGAVRAAVRNGNTSLLLHLLEEVPVGNVFEREEMMFRAVRGGHLAALQALYAAGWPTYRAFSLLAARHGHLHVLAWLLDTLGPAAVVLNAEFFAAAAESGNMELLAWLRQHGCLWDCGAYSGAVGSGCAAVLEWLAEQGCPMEESGQPYIRACRNGDLATARCLRRLGVPWGPDGRVFLAAAWEDFNPAPPPLLRWLLEEGCPEVVEEGLVGGEFLRLLGEDLGSG</sequence>
<dbReference type="GO" id="GO:0030149">
    <property type="term" value="P:sphingolipid catabolic process"/>
    <property type="evidence" value="ECO:0007669"/>
    <property type="project" value="TreeGrafter"/>
</dbReference>
<dbReference type="InterPro" id="IPR036770">
    <property type="entry name" value="Ankyrin_rpt-contain_sf"/>
</dbReference>
<reference evidence="2" key="1">
    <citation type="journal article" date="2016" name="Nat. Commun.">
        <title>The Gonium pectorale genome demonstrates co-option of cell cycle regulation during the evolution of multicellularity.</title>
        <authorList>
            <person name="Hanschen E.R."/>
            <person name="Marriage T.N."/>
            <person name="Ferris P.J."/>
            <person name="Hamaji T."/>
            <person name="Toyoda A."/>
            <person name="Fujiyama A."/>
            <person name="Neme R."/>
            <person name="Noguchi H."/>
            <person name="Minakuchi Y."/>
            <person name="Suzuki M."/>
            <person name="Kawai-Toyooka H."/>
            <person name="Smith D.R."/>
            <person name="Sparks H."/>
            <person name="Anderson J."/>
            <person name="Bakaric R."/>
            <person name="Luria V."/>
            <person name="Karger A."/>
            <person name="Kirschner M.W."/>
            <person name="Durand P.M."/>
            <person name="Michod R.E."/>
            <person name="Nozaki H."/>
            <person name="Olson B.J."/>
        </authorList>
    </citation>
    <scope>NUCLEOTIDE SEQUENCE [LARGE SCALE GENOMIC DNA]</scope>
    <source>
        <strain evidence="2">NIES-2863</strain>
    </source>
</reference>
<name>A0A150G936_GONPE</name>
<proteinExistence type="predicted"/>
<dbReference type="OrthoDB" id="543798at2759"/>
<gene>
    <name evidence="1" type="ORF">GPECTOR_47g340</name>
</gene>
<dbReference type="PANTHER" id="PTHR12393:SF6">
    <property type="entry name" value="SPHINGOMYELIN PHOSPHODIESTERASE 2"/>
    <property type="match status" value="1"/>
</dbReference>
<dbReference type="PANTHER" id="PTHR12393">
    <property type="entry name" value="SPHINGOMYELIN PHOSPHODIESTERASE RELATED"/>
    <property type="match status" value="1"/>
</dbReference>
<accession>A0A150G936</accession>
<organism evidence="1 2">
    <name type="scientific">Gonium pectorale</name>
    <name type="common">Green alga</name>
    <dbReference type="NCBI Taxonomy" id="33097"/>
    <lineage>
        <taxon>Eukaryota</taxon>
        <taxon>Viridiplantae</taxon>
        <taxon>Chlorophyta</taxon>
        <taxon>core chlorophytes</taxon>
        <taxon>Chlorophyceae</taxon>
        <taxon>CS clade</taxon>
        <taxon>Chlamydomonadales</taxon>
        <taxon>Volvocaceae</taxon>
        <taxon>Gonium</taxon>
    </lineage>
</organism>
<dbReference type="GO" id="GO:0004620">
    <property type="term" value="F:phospholipase activity"/>
    <property type="evidence" value="ECO:0007669"/>
    <property type="project" value="TreeGrafter"/>
</dbReference>
<dbReference type="EMBL" id="LSYV01000048">
    <property type="protein sequence ID" value="KXZ46065.1"/>
    <property type="molecule type" value="Genomic_DNA"/>
</dbReference>
<dbReference type="Gene3D" id="1.25.40.20">
    <property type="entry name" value="Ankyrin repeat-containing domain"/>
    <property type="match status" value="2"/>
</dbReference>
<dbReference type="GO" id="GO:0046513">
    <property type="term" value="P:ceramide biosynthetic process"/>
    <property type="evidence" value="ECO:0007669"/>
    <property type="project" value="TreeGrafter"/>
</dbReference>
<dbReference type="Proteomes" id="UP000075714">
    <property type="component" value="Unassembled WGS sequence"/>
</dbReference>
<evidence type="ECO:0000313" key="1">
    <source>
        <dbReference type="EMBL" id="KXZ46065.1"/>
    </source>
</evidence>
<comment type="caution">
    <text evidence="1">The sequence shown here is derived from an EMBL/GenBank/DDBJ whole genome shotgun (WGS) entry which is preliminary data.</text>
</comment>
<keyword evidence="2" id="KW-1185">Reference proteome</keyword>
<evidence type="ECO:0000313" key="2">
    <source>
        <dbReference type="Proteomes" id="UP000075714"/>
    </source>
</evidence>
<dbReference type="AlphaFoldDB" id="A0A150G936"/>